<feature type="compositionally biased region" description="Basic and acidic residues" evidence="1">
    <location>
        <begin position="3780"/>
        <end position="3807"/>
    </location>
</feature>
<feature type="region of interest" description="Disordered" evidence="1">
    <location>
        <begin position="6961"/>
        <end position="7016"/>
    </location>
</feature>
<feature type="compositionally biased region" description="Basic and acidic residues" evidence="1">
    <location>
        <begin position="6689"/>
        <end position="6700"/>
    </location>
</feature>
<feature type="region of interest" description="Disordered" evidence="1">
    <location>
        <begin position="5046"/>
        <end position="5073"/>
    </location>
</feature>
<feature type="compositionally biased region" description="Basic and acidic residues" evidence="1">
    <location>
        <begin position="1322"/>
        <end position="1340"/>
    </location>
</feature>
<feature type="region of interest" description="Disordered" evidence="1">
    <location>
        <begin position="2387"/>
        <end position="2493"/>
    </location>
</feature>
<feature type="compositionally biased region" description="Basic and acidic residues" evidence="1">
    <location>
        <begin position="2268"/>
        <end position="2279"/>
    </location>
</feature>
<feature type="compositionally biased region" description="Basic and acidic residues" evidence="1">
    <location>
        <begin position="1"/>
        <end position="10"/>
    </location>
</feature>
<feature type="compositionally biased region" description="Low complexity" evidence="1">
    <location>
        <begin position="2180"/>
        <end position="2192"/>
    </location>
</feature>
<feature type="region of interest" description="Disordered" evidence="1">
    <location>
        <begin position="5867"/>
        <end position="5959"/>
    </location>
</feature>
<feature type="region of interest" description="Disordered" evidence="1">
    <location>
        <begin position="6368"/>
        <end position="6442"/>
    </location>
</feature>
<feature type="compositionally biased region" description="Low complexity" evidence="1">
    <location>
        <begin position="3433"/>
        <end position="3455"/>
    </location>
</feature>
<feature type="compositionally biased region" description="Basic and acidic residues" evidence="1">
    <location>
        <begin position="3184"/>
        <end position="3206"/>
    </location>
</feature>
<feature type="region of interest" description="Disordered" evidence="1">
    <location>
        <begin position="1"/>
        <end position="30"/>
    </location>
</feature>
<feature type="compositionally biased region" description="Basic and acidic residues" evidence="1">
    <location>
        <begin position="1709"/>
        <end position="1720"/>
    </location>
</feature>
<feature type="region of interest" description="Disordered" evidence="1">
    <location>
        <begin position="3765"/>
        <end position="3857"/>
    </location>
</feature>
<feature type="region of interest" description="Disordered" evidence="1">
    <location>
        <begin position="6267"/>
        <end position="6319"/>
    </location>
</feature>
<feature type="compositionally biased region" description="Basic and acidic residues" evidence="1">
    <location>
        <begin position="5555"/>
        <end position="5568"/>
    </location>
</feature>
<evidence type="ECO:0000256" key="1">
    <source>
        <dbReference type="SAM" id="MobiDB-lite"/>
    </source>
</evidence>
<feature type="region of interest" description="Disordered" evidence="1">
    <location>
        <begin position="5535"/>
        <end position="5608"/>
    </location>
</feature>
<feature type="compositionally biased region" description="Basic and acidic residues" evidence="1">
    <location>
        <begin position="211"/>
        <end position="220"/>
    </location>
</feature>
<feature type="region of interest" description="Disordered" evidence="1">
    <location>
        <begin position="6150"/>
        <end position="6246"/>
    </location>
</feature>
<feature type="region of interest" description="Disordered" evidence="1">
    <location>
        <begin position="309"/>
        <end position="333"/>
    </location>
</feature>
<dbReference type="RefSeq" id="XP_003882229.1">
    <property type="nucleotide sequence ID" value="XM_003882180.1"/>
</dbReference>
<feature type="compositionally biased region" description="Basic and acidic residues" evidence="1">
    <location>
        <begin position="5584"/>
        <end position="5603"/>
    </location>
</feature>
<feature type="region of interest" description="Disordered" evidence="1">
    <location>
        <begin position="2634"/>
        <end position="2685"/>
    </location>
</feature>
<feature type="compositionally biased region" description="Polar residues" evidence="1">
    <location>
        <begin position="2946"/>
        <end position="2955"/>
    </location>
</feature>
<feature type="region of interest" description="Disordered" evidence="1">
    <location>
        <begin position="6052"/>
        <end position="6080"/>
    </location>
</feature>
<feature type="compositionally biased region" description="Basic and acidic residues" evidence="1">
    <location>
        <begin position="5880"/>
        <end position="5900"/>
    </location>
</feature>
<dbReference type="InParanoid" id="F0VEQ3"/>
<feature type="compositionally biased region" description="Basic and acidic residues" evidence="1">
    <location>
        <begin position="2209"/>
        <end position="2223"/>
    </location>
</feature>
<dbReference type="GeneID" id="13443962"/>
<feature type="compositionally biased region" description="Low complexity" evidence="1">
    <location>
        <begin position="3051"/>
        <end position="3062"/>
    </location>
</feature>
<name>F0VEQ3_NEOCL</name>
<feature type="region of interest" description="Disordered" evidence="1">
    <location>
        <begin position="4505"/>
        <end position="4573"/>
    </location>
</feature>
<feature type="compositionally biased region" description="Low complexity" evidence="1">
    <location>
        <begin position="6421"/>
        <end position="6437"/>
    </location>
</feature>
<feature type="compositionally biased region" description="Basic and acidic residues" evidence="1">
    <location>
        <begin position="931"/>
        <end position="944"/>
    </location>
</feature>
<feature type="compositionally biased region" description="Low complexity" evidence="1">
    <location>
        <begin position="3485"/>
        <end position="3496"/>
    </location>
</feature>
<feature type="region of interest" description="Disordered" evidence="1">
    <location>
        <begin position="2864"/>
        <end position="2904"/>
    </location>
</feature>
<feature type="region of interest" description="Disordered" evidence="1">
    <location>
        <begin position="1256"/>
        <end position="1404"/>
    </location>
</feature>
<feature type="compositionally biased region" description="Basic and acidic residues" evidence="1">
    <location>
        <begin position="955"/>
        <end position="972"/>
    </location>
</feature>
<dbReference type="EMBL" id="FR823388">
    <property type="protein sequence ID" value="CBZ52197.1"/>
    <property type="molecule type" value="Genomic_DNA"/>
</dbReference>
<feature type="compositionally biased region" description="Basic and acidic residues" evidence="1">
    <location>
        <begin position="3391"/>
        <end position="3410"/>
    </location>
</feature>
<protein>
    <recommendedName>
        <fullName evidence="4">ATG C terminal domain-containing protein</fullName>
    </recommendedName>
</protein>
<feature type="region of interest" description="Disordered" evidence="1">
    <location>
        <begin position="3037"/>
        <end position="3062"/>
    </location>
</feature>
<dbReference type="OMA" id="GQWAVEM"/>
<feature type="compositionally biased region" description="Low complexity" evidence="1">
    <location>
        <begin position="2550"/>
        <end position="2570"/>
    </location>
</feature>
<feature type="compositionally biased region" description="Low complexity" evidence="1">
    <location>
        <begin position="4905"/>
        <end position="4927"/>
    </location>
</feature>
<feature type="compositionally biased region" description="Acidic residues" evidence="1">
    <location>
        <begin position="6371"/>
        <end position="6389"/>
    </location>
</feature>
<feature type="region of interest" description="Disordered" evidence="1">
    <location>
        <begin position="2941"/>
        <end position="2988"/>
    </location>
</feature>
<feature type="compositionally biased region" description="Basic and acidic residues" evidence="1">
    <location>
        <begin position="6219"/>
        <end position="6246"/>
    </location>
</feature>
<feature type="region of interest" description="Disordered" evidence="1">
    <location>
        <begin position="5491"/>
        <end position="5511"/>
    </location>
</feature>
<feature type="region of interest" description="Disordered" evidence="1">
    <location>
        <begin position="6633"/>
        <end position="6700"/>
    </location>
</feature>
<feature type="region of interest" description="Disordered" evidence="1">
    <location>
        <begin position="3237"/>
        <end position="3300"/>
    </location>
</feature>
<feature type="region of interest" description="Disordered" evidence="1">
    <location>
        <begin position="5978"/>
        <end position="6021"/>
    </location>
</feature>
<dbReference type="Proteomes" id="UP000007494">
    <property type="component" value="Chromosome VIIa"/>
</dbReference>
<feature type="compositionally biased region" description="Low complexity" evidence="1">
    <location>
        <begin position="1074"/>
        <end position="1101"/>
    </location>
</feature>
<feature type="compositionally biased region" description="Basic and acidic residues" evidence="1">
    <location>
        <begin position="1021"/>
        <end position="1037"/>
    </location>
</feature>
<feature type="compositionally biased region" description="Low complexity" evidence="1">
    <location>
        <begin position="3246"/>
        <end position="3264"/>
    </location>
</feature>
<feature type="compositionally biased region" description="Basic and acidic residues" evidence="1">
    <location>
        <begin position="3843"/>
        <end position="3857"/>
    </location>
</feature>
<sequence>MRLREPKVEQDTATPEAPPASLPTPTSSRPPLSLPSRILVFFSSFIKEALVSSLRRIVVGPFLKDLDEHQLHVALGKREVSVSHVQVQTAAANQLLLQTGIPVQLREVYIEQIQWLVPWRLRLKGVHVAIERKGRKRERDCEENDVVRGWVLRFHVELIRVCEVDQEGSTVSVQIDGLSASLLSDAASLFSRRSRADDRQVSHRRAGSAPHRKDTTERSWRRYFRGHSSHPKEKREAAEHDEERQRCNGAALGDKKVTGASPKQGVSSLLESRSWDLSNEKPLDENRSSFYLVHRKWLDAPGDLLFVTKPPIPGRTPTRSASSSQDVKGSPTSLVSNYSLASEKAATHVCASDLHASPPPGASRQKTGSDFPRQANPLLEHFCPKPCAPIGGTAPRSASIGATFSDDPELSRSRWNRASGLVGASPEASDRLGAVCGVNVLTGTETRARGRPRVAVAGGFTEPCVRGAGLHRAGTDIDFAFRGHEVLRPREISLEAVCAEREDRGRIAGEADSKGVARFDASGVVGEKEDRNAPTSSDGEEDDDAVQEPSPYSICGVLQMRPSKRLHSPLVGISPVFSPFAATSPGQSRRASVSCASLATPVCACVAKALVSTSPSHSAFDGTQTGGSIALSPGAVPCGSPSPYTPALSAFSVPLAPPSHVPPGPADLPTQFLPSYGGEEVPVAPLAPARGAPSSPPSAHDQHPAVVAAVAAALDASHSSFVGEGGTRGRESLGEDAHFLRASGVSQSPFGARLSGSGVGRSPSAAEAAMQAAAVAGLEFAVRLRFPLFFTCVSMHQVHQLAQVLDRLSSLFQPSSAAFDPPESRSGLAAGEPSSPPSCTCAEKLPEMRRPLFPPGSEEEDERQKRQTTGEQADAGGADDDAPFEKVEPLETALNPRTSTEEKGVCGIARISRTGEEREEQGGPCGGRQALGEERRYGAGKDQGEDAPADVGAEASKDRKRIERAYEDERGPRGTVPGDDDPSQRAAPEQDAARTTEKSGGNSDAQRNAFHPTGRHATGVETERSDEGERVEARGAEDAAEGAAPAQTGGGRGGDHQESGTEGRANGGDRQSRSASLSPPSASLSPPSASLSPPSASLSPPSADPVEQGPEASPLGLEAGGEKHTSVWRRLVSYISSAARRGGRERAGDPSEGCEGSFGARTGTGGHKFRAGWRQKERHIAREGEQGALVSLLEGECRGREGDRAQAASVAPTHAFPPFSGSFGGEEVFASASAGTDIYGDDFVWSDALRFPQRRSLAAPSTFAHPRVFSSGDGDTSDAFAPSARSPPLGDGQDAWLPCRSQREPLSAARNGDPGDAGPRSSARETNQETGRARGEWRDTLDEDASPAVRSGATRPSGDGATASSHRQEEAGRGEACQGNPKKQGDARGGVSTVSSRDTPDTTAPPLPYAWVIHVEILQVYANLVLSQDFRASLLIRERKRLPESLGQLRSASGMGAVEDGRGSLPLFSFSSATESAHPTLRGVSNILSSLRGNRSSALSAGAANTEGGSKKTPLSPETCAGLSPAEWRDRLVDGCRPAWLSGCTLGAARKSPRCFSATASPACSLFRTVTRTTLGDGKKAKGAVQLLIPFPRASFVSFIASDFACTFVSSLPTCLVDAAAVAASAVVSEGGQHASSFSPPLCSSASAFPPWRPARRLPHGFPARPLHPPGSRQLPSSSSSFPSPAVPGGGVSRRRPPARNSFPGECGDSERALWVDRSAEPQGVRSVWPHPPSQRGTDEEWELSCDGRGTRGAAGNLPAVRETNRSFATSDLDHEAVNSASPGFRGSSGNHRVAAHAPTASGPYTTGWSNRTSSAACGRQGGPRSGFPLASSPFLASGSPAATGWHALVSTGQWAVEMHLLRHNWKTGLSPMGDEGISRGDSVEKCFRDDREPVRRKRMHAKRARKPRIASQEAMHRVTGSIAPASCEGRGDTREGRLCETEVGGRRTLDKRGREGQGLNENDDTRKATGASRSTAGASVEDTRGGRGRRGGAGEKGNDESTREAKDQARDTRWSLRATVAGKENANTSTNSVREETGERVEEESQQPAGPPTADAPAWESPRALQREDSEKQCEATEIKREGDGDASDSRDASKRPTADPEGDKRDDREQTADQHETATPHTSSSSSASSLSSSASSASCLSSCSSVTDPVAASGKTAEKRGRGGRRSRCRAAETRTRAQLAAEQAQETAGTVFLRGVGDVMPAGSKSEEEGKREEARESQRASVVPEDGSRQSGVSSSPCCSSAAAGQGSSVASSAQGSRGVAADLDRVIQSEKQPDAGAPLLNDGLDATEFRDCIEVEDGTERERTLLGLSACLRRSENNREGKSEDANGSRSPLGSAGGERERISRRGSALKSDSVGNGVNRRQLLLSQSHALRGDLRLPSLQNADEADGEGLFHISAGSDEGSPRGEDEADKTGQSAFGEESDGCASSVFASAAEADEGEEEERPPVGRVNLGGAARNAERSAAIENRERASRSRGQGVPFGDAWPASDDETDESVFDVLLLFFAAPVCARPPSELPSALSPFVASAGDGMHLTSRSVFHPFHPSSLPHSDSGSSSQSHAGSPSLWGASSPDSGTPAPFRPPFVTASSRIAGESQAGEERTHRMESELRVGVGEAECLECHCLRDSAHPRASAGKNRGEERGRTRAHPGAFGNSGSWPRPRAPLGQETRPNAVPPSADTSGASPFPFFALPAPRLPLVSCTSASSRTALPPTLTLLPLPVPSSQDSAFWATHALPPCDGGASGTCCYGVSPAASAFAAHAQGTRGSGGPTLQGGREEARVPSTRPSTPFAGSPPGRLGHPQGGRARDLLRPYPEDEDSQALVPYPSAPVMHVNIKLQATVGHLSLRVVTEILEFDVGSESPDLKPGPFPRPAAPETPAAPPVETCPAPASASKAERDRSHLPSPVLLWDVVALRIRVAPEFFALMRRRAARPFAPSSLSWPSQTTSGSDRSPCPCSGTETLGAAPARNEASSSTCSASPQRSVAPLGSCAPRSRASFASQASASESVLLDIHHLGRLYFLYPERTETLYSKPRLERAAGNTGCTPRSGSPQASSRSSSLELGQFAWRTQLLLSTCASSSASLSGSAFSMKVPWSSVSTGLARCEGQAFRRPPVSRRRSEALRSGQPPNSDPGVEVADRIFPAPPPLHATHVSAFPGRSAGRERERRRAVASLSEIPDDAARRGDSACGVRDSDSKAARDEASLRFSVDPLLWGPPSRLVLRLSQRAVLKREASNERQGPGRRSAACAAPPGAGNGASSTCAFGASEGGQTEERARGEGEREREGAKPMHAEGMHAEEEALSEIAASWSQSRVSGFWPADVRCDLLSERNLDGDNRHIPLPPVPPPPLPPPPHRLHSLSACPCCSSPRRLPRVERADVCGTPRRSSSRETEEGEKMDITSRWPDKRSRHTPQASLGLPVPCNTLATQASSARSSRASPYASSSAHPLSSSKPCFSCCHLPRGVLPRADASAREQACLPASLSSEGSGASLEDPWRGLLSPNRKREDRAKRERGERSAAAGCDSRSMRTAFAAQSLSWLDRNSLRTDKKVNAKKLRFPRGHRAADEWAVLSCDRLSSYSLFRQAPPKPAFSAGVPSSVAPAWAGASSSVQRDTQLFSPFFSRHGESQPESASTEGQEQPPGDRETWRDDEAIHEEELILTRQQGDDTLAARLNSKGPPSGTPRAASEGTAFPPSFSHARRRSSDRQAPRGTACFEGDLVEEETVEVGVFLPLLHAPLEVSSLLLLRRSFGLVDQFQAWRRATRGRHTSSRRNFYTDGDRRGHEGTEARAESRESRSEEGRREGGANGRFAGFEELRPRSRGGWREGAAGDSGDWGPKPSRKESKVERAEDARGDTRACAPFVRAADDVSGRRCSCERGPNRGASVSCDACVRPPPSRSSSCLLTWSAPGREPRKVLMNRFHLFVDAAVIECGINSSSSRMLMQHGSLGLSPAWGWPSVRSAAGSPSSRSFRQAPAWDRGQPRGVETSRETKAANDEETVETAETKSLQDDRAWETRLLESFSGTLHAARDRGDAGTPCFVPFLRLELGRLQVNLGLGKSAAPGDGRRPRLTGSGGERMTGNRSAKSQALKDAIRRFLLFLPSPSETVVSQSSASLRPQLPPGLMHVDAAVGSVALFGKGGVPFLYTWRAALYRAAASGSSTALAFQQRSSSLASAPSGHCGAHRGEAGHEPRQREGEKSAKAEEAKNAETEDKVESAEDYFVVYDRDQKESVPPEKSTFLTPIQKSVASLAAATRQSLLPSTREEEAPSTKSHLCPSSVSSLPLFAACGEERCSRAGGGGDAETKALREKATGWEDARGDEGTPCWDASAKRAPFVAAMAPCSSLAFSVQAEFCRERHIPHSLQPRPIEAREGPEREEADGPERGEESAEARAGRKAFGWRGGQGELGRMSASSEKQERTTFSFSPSDSSLRVRLRVSSRVPTTTVVTLRETDIALGWLVAVADARALDTVNFLLGSALLLSTIRSSQEGRALSPVETCRLPATVSGPDSPFASLGCKSERRRKPSREGASSSRRLSGDDRRAPLDAPERESSECGATGTAAESGLASRAAGQEKWIETSLLLPGGSAKEDAHMAADIKTDAGAFSPFSSSPVAFRWSPPHKPRATQVSVHLTRSLLVLPRPLGWAAFWRTQQGHARPLSALLARETACELPLSAERERRPQAARPSGASATPFHLRAQPWQSPRDESEEEREEADLPSGLAWLAVLEVDGVSATLLSQHARASLSRRDYEGTQEENEGGVGGRGRRRRRSEVADSRQRGEGDGGRVLRGRADQGKPLSFELSRETKALVSCASLLPGSSFETRASPGCLSSAATPFSAHALSLLGWRVQEAKLHIINEASQTALESAASPRSASSMCHSHQRQNEVMKLLSSIPSPSSLLPPRLFSPSRSRLSSRGSLPNGIEESEESEESEERGRGRGASHRRLSGSACTSASPAHASRFLPLHPALRHCRAEEERQLSLSLDRQDAGVFQTRSPLVVRASEVASILPACGLVCVARLSDVEGSCTSSPLPEETHVELHVNSGEEARETQDRASDETPNGRDRREGETKTVRMLGVYARIGFCRLTLAPDSLRCLLIIPVDLLLLHNAFRHMKEEMHNLMNLLCTLPTQAASLVSTSSASRFSASSLLPSLSSSSSWRSPDSSHWVGESYRVLTALLSQGARASSGFDLSAASYAFPLLLLLLRSRGMLRRENLKAKRISTWLGEDATSGRRQGGTERDESADATRVVESRASWENEGANERDGDWPSSLGYAIHARRTNDGDRKDAISDAIPRIPASCPLSAPSGALASRSGLASSAPGLETRKRFESEEAGIGLPCVEDFWARRIPSLSLRGHEGRSFPECGGLLADIQMDAFSAVPAASPSPFILPPSSSLAWPADPTVPQNRFREDSVCDSVSSGAFKARGASSSFDGEMFTADPRPRQTADDFHLVESLPSSSSRLASFSSSSVHVPAYPAAALPAFRLEEKEGEWRDTSSGRETDAGACGQRAALNRNAERGGILEDYIACPTAPSGEEEKPAPETAPGMHGRPGDGKGGARREGARQTSTGLDTKGLSGRAKKEREDRGEALETQRERGKPSFFVSLERTAQRLDEDHLPFPMTAEMRESEEKEEAARDELYATFFGPALADSETPPKALPSSEAPTSPADHPREGMALWRDSRHSQGFTFAPHFALGSSRHSSSPYAVSAGPETSPLLGGSSLSAASSAAAVCGGQPAGTQLHAAEKEDRTLVSLPGSPEAPPARACPSAGLSRFASSLFAAVPDSLACRHPGRPWAALLDGGRDSGPRQQGGRGTPASAGDWRSEQDAAEDGWRCGVHLHLGRMEINVSRGADFAVVSLRGHEGSGHSASSASRTRPETPKARDARTCGEQERVRGRNGRKRRSRSGGDAASKPSGGRSLGDAEPLAGRNRATGEIPFEACADDRGEQPSRPGRWKEEVAEIVLEAADFVFGGRAGNRENTPASRTRREKAQATHGPVTQRQMVQVAPDGEGRDDHAVETGQAKVTPGASSWGMSSFASSASFASSRSPSGVSLPSGLESPPPRGRRGHFTGKGFASSAAGACRRRVALRIHNFAVRDLVRGSLFSHFVRYYDDQKRPRLASVPMLALSIEEYCLSIQPPGATGACLRGDAPRGSERPARERQRASLNEERECGEKSRERERKPLEREKDKEAERRSGDRQPRSSAPVVRQATPRRDGRREMQKWGEDADTRNENAENEHEMCVQQREGLHRLEEALARPLRTREERESTVETPRNSGRGARHDGAGEGTCVIDPGRAALAPTRAQREPELRRSRTCSPLEYTVEIRLLPLSLTIQQESLDAFEDVNRQLRMAGFVECSQPLFSSSEEDGAGSGSDPDEGDSDDDRGHGDGPFLWGKEDGHLTSGGRRGANRSSEEGSSSLSPSSAPAVGSLRRTRRREQDSPVFCDIFGDRGFRRNAPASPCKVAAMVTSAPRLASCRRQENLRHGARFAEKESAPFAVSAHADAPSSRAHMTECTYTESCGFPTPDKNGLSALADGWRFPPVPAFLSSSLDPFQNNADESPFASSLDRSHPSALSFAASPYYPASPSVPAHPYEDLLPSPSAESAGLQHAFTVSLEGKFTEFLSQKTETHGHRAPDRSCVSSSSSAVSAGASPARGRKTSGVAWREEEAPDGNRLAGRRQRERGDRMGGTAEEGRNCFEDEEDFESVSFGESPFFIRSFDMPPLLLRIDYVPKRLDPTGVCNGQLNEVVNFLVSFCRVEGMEVTLARKAFRSVTSGEVLLEQLLASWADDFNRALVLKCMRGITPFRHVLRLGRRMKAVAQKLLRLSVHHWRTKDLTSKTFFYANYAQYRQFIRNSLLSAGGQEFPHFSWVALKQAAAIIVAASVEGITWSERVMRSAHCLLQILDRRCTPGLCPAYPSSTLRFAPRREDTDTEDDGLASRVLAFPETCERGRGRDLHQRDLQESGRRVAHRQSDASGSTSIRLTARDPSRATNLDEASGMGSSATGLEGERGNDWAVVRLGADGSYEPHTIVHGLSDGFCCVRRGIVSARHVAERLWSPPSSVLSSLAHGGLQDPERRREEQREGRGLVPAVVVGTECIQVLARLLPIFILRPMLGFTEGVTRTLQGTRNQLVPRLREERVAKLREPSYRVQRFTEDEEEGPTPL</sequence>
<feature type="region of interest" description="Disordered" evidence="1">
    <location>
        <begin position="352"/>
        <end position="375"/>
    </location>
</feature>
<feature type="region of interest" description="Disordered" evidence="1">
    <location>
        <begin position="2766"/>
        <end position="2824"/>
    </location>
</feature>
<feature type="region of interest" description="Disordered" evidence="1">
    <location>
        <begin position="1659"/>
        <end position="1744"/>
    </location>
</feature>
<evidence type="ECO:0000313" key="2">
    <source>
        <dbReference type="EMBL" id="CBZ52197.1"/>
    </source>
</evidence>
<feature type="region of interest" description="Disordered" evidence="1">
    <location>
        <begin position="5803"/>
        <end position="5832"/>
    </location>
</feature>
<feature type="compositionally biased region" description="Basic and acidic residues" evidence="1">
    <location>
        <begin position="6961"/>
        <end position="6974"/>
    </location>
</feature>
<feature type="region of interest" description="Disordered" evidence="1">
    <location>
        <begin position="3964"/>
        <end position="4011"/>
    </location>
</feature>
<evidence type="ECO:0000313" key="3">
    <source>
        <dbReference type="Proteomes" id="UP000007494"/>
    </source>
</evidence>
<feature type="compositionally biased region" description="Basic and acidic residues" evidence="1">
    <location>
        <begin position="4775"/>
        <end position="4796"/>
    </location>
</feature>
<feature type="region of interest" description="Disordered" evidence="1">
    <location>
        <begin position="1138"/>
        <end position="1177"/>
    </location>
</feature>
<feature type="compositionally biased region" description="Basic and acidic residues" evidence="1">
    <location>
        <begin position="3989"/>
        <end position="3998"/>
    </location>
</feature>
<feature type="region of interest" description="Disordered" evidence="1">
    <location>
        <begin position="4062"/>
        <end position="4087"/>
    </location>
</feature>
<feature type="compositionally biased region" description="Polar residues" evidence="1">
    <location>
        <begin position="3631"/>
        <end position="3640"/>
    </location>
</feature>
<feature type="compositionally biased region" description="Basic and acidic residues" evidence="1">
    <location>
        <begin position="4540"/>
        <end position="4557"/>
    </location>
</feature>
<feature type="region of interest" description="Disordered" evidence="1">
    <location>
        <begin position="2550"/>
        <end position="2590"/>
    </location>
</feature>
<feature type="compositionally biased region" description="Basic residues" evidence="1">
    <location>
        <begin position="1895"/>
        <end position="1909"/>
    </location>
</feature>
<feature type="compositionally biased region" description="Low complexity" evidence="1">
    <location>
        <begin position="2125"/>
        <end position="2148"/>
    </location>
</feature>
<feature type="compositionally biased region" description="Basic and acidic residues" evidence="1">
    <location>
        <begin position="5491"/>
        <end position="5507"/>
    </location>
</feature>
<proteinExistence type="predicted"/>
<feature type="region of interest" description="Disordered" evidence="1">
    <location>
        <begin position="3663"/>
        <end position="3713"/>
    </location>
</feature>
<feature type="region of interest" description="Disordered" evidence="1">
    <location>
        <begin position="3485"/>
        <end position="3527"/>
    </location>
</feature>
<feature type="region of interest" description="Disordered" evidence="1">
    <location>
        <begin position="4679"/>
        <end position="4719"/>
    </location>
</feature>
<feature type="region of interest" description="Disordered" evidence="1">
    <location>
        <begin position="816"/>
        <end position="1126"/>
    </location>
</feature>
<feature type="compositionally biased region" description="Basic residues" evidence="1">
    <location>
        <begin position="5901"/>
        <end position="5910"/>
    </location>
</feature>
<dbReference type="OrthoDB" id="332666at2759"/>
<organism evidence="2 3">
    <name type="scientific">Neospora caninum (strain Liverpool)</name>
    <dbReference type="NCBI Taxonomy" id="572307"/>
    <lineage>
        <taxon>Eukaryota</taxon>
        <taxon>Sar</taxon>
        <taxon>Alveolata</taxon>
        <taxon>Apicomplexa</taxon>
        <taxon>Conoidasida</taxon>
        <taxon>Coccidia</taxon>
        <taxon>Eucoccidiorida</taxon>
        <taxon>Eimeriorina</taxon>
        <taxon>Sarcocystidae</taxon>
        <taxon>Neospora</taxon>
    </lineage>
</organism>
<feature type="compositionally biased region" description="Basic and acidic residues" evidence="1">
    <location>
        <begin position="4187"/>
        <end position="4218"/>
    </location>
</feature>
<feature type="compositionally biased region" description="Basic and acidic residues" evidence="1">
    <location>
        <begin position="6634"/>
        <end position="6643"/>
    </location>
</feature>
<feature type="compositionally biased region" description="Pro residues" evidence="1">
    <location>
        <begin position="2870"/>
        <end position="2886"/>
    </location>
</feature>
<feature type="compositionally biased region" description="Basic and acidic residues" evidence="1">
    <location>
        <begin position="2810"/>
        <end position="2819"/>
    </location>
</feature>
<feature type="region of interest" description="Disordered" evidence="1">
    <location>
        <begin position="1499"/>
        <end position="1518"/>
    </location>
</feature>
<gene>
    <name evidence="2" type="ORF">NCLIV_019860</name>
</gene>
<feature type="compositionally biased region" description="Basic and acidic residues" evidence="1">
    <location>
        <begin position="3507"/>
        <end position="3520"/>
    </location>
</feature>
<keyword evidence="3" id="KW-1185">Reference proteome</keyword>
<feature type="region of interest" description="Disordered" evidence="1">
    <location>
        <begin position="1894"/>
        <end position="2289"/>
    </location>
</feature>
<feature type="region of interest" description="Disordered" evidence="1">
    <location>
        <begin position="4368"/>
        <end position="4429"/>
    </location>
</feature>
<feature type="compositionally biased region" description="Acidic residues" evidence="1">
    <location>
        <begin position="4928"/>
        <end position="4937"/>
    </location>
</feature>
<feature type="compositionally biased region" description="Basic and acidic residues" evidence="1">
    <location>
        <begin position="5947"/>
        <end position="5959"/>
    </location>
</feature>
<feature type="compositionally biased region" description="Basic and acidic residues" evidence="1">
    <location>
        <begin position="7082"/>
        <end position="7093"/>
    </location>
</feature>
<feature type="compositionally biased region" description="Basic and acidic residues" evidence="1">
    <location>
        <begin position="4372"/>
        <end position="4397"/>
    </location>
</feature>
<reference evidence="3" key="1">
    <citation type="journal article" date="2012" name="PLoS Pathog.">
        <title>Comparative genomics of the apicomplexan parasites Toxoplasma gondii and Neospora caninum: Coccidia differing in host range and transmission strategy.</title>
        <authorList>
            <person name="Reid A.J."/>
            <person name="Vermont S.J."/>
            <person name="Cotton J.A."/>
            <person name="Harris D."/>
            <person name="Hill-Cawthorne G.A."/>
            <person name="Konen-Waisman S."/>
            <person name="Latham S.M."/>
            <person name="Mourier T."/>
            <person name="Norton R."/>
            <person name="Quail M.A."/>
            <person name="Sanders M."/>
            <person name="Shanmugam D."/>
            <person name="Sohal A."/>
            <person name="Wasmuth J.D."/>
            <person name="Brunk B."/>
            <person name="Grigg M.E."/>
            <person name="Howard J.C."/>
            <person name="Parkinson J."/>
            <person name="Roos D.S."/>
            <person name="Trees A.J."/>
            <person name="Berriman M."/>
            <person name="Pain A."/>
            <person name="Wastling J.M."/>
        </authorList>
    </citation>
    <scope>NUCLEOTIDE SEQUENCE [LARGE SCALE GENOMIC DNA]</scope>
    <source>
        <strain evidence="3">Liverpool</strain>
    </source>
</reference>
<dbReference type="VEuPathDB" id="ToxoDB:NCLIV_019860"/>
<dbReference type="eggNOG" id="ENOG502QZVU">
    <property type="taxonomic scope" value="Eukaryota"/>
</dbReference>
<feature type="region of interest" description="Disordered" evidence="1">
    <location>
        <begin position="4747"/>
        <end position="4796"/>
    </location>
</feature>
<feature type="region of interest" description="Disordered" evidence="1">
    <location>
        <begin position="3113"/>
        <end position="3206"/>
    </location>
</feature>
<accession>F0VEQ3</accession>
<feature type="compositionally biased region" description="Low complexity" evidence="1">
    <location>
        <begin position="1670"/>
        <end position="1684"/>
    </location>
</feature>
<feature type="compositionally biased region" description="Basic and acidic residues" evidence="1">
    <location>
        <begin position="2319"/>
        <end position="2333"/>
    </location>
</feature>
<evidence type="ECO:0008006" key="4">
    <source>
        <dbReference type="Google" id="ProtNLM"/>
    </source>
</evidence>
<feature type="compositionally biased region" description="Polar residues" evidence="1">
    <location>
        <begin position="317"/>
        <end position="333"/>
    </location>
</feature>
<feature type="compositionally biased region" description="Low complexity" evidence="1">
    <location>
        <begin position="2234"/>
        <end position="2267"/>
    </location>
</feature>
<feature type="region of interest" description="Disordered" evidence="1">
    <location>
        <begin position="7072"/>
        <end position="7093"/>
    </location>
</feature>
<feature type="compositionally biased region" description="Basic and acidic residues" evidence="1">
    <location>
        <begin position="3276"/>
        <end position="3300"/>
    </location>
</feature>
<feature type="compositionally biased region" description="Polar residues" evidence="1">
    <location>
        <begin position="2975"/>
        <end position="2987"/>
    </location>
</feature>
<feature type="compositionally biased region" description="Basic and acidic residues" evidence="1">
    <location>
        <begin position="230"/>
        <end position="245"/>
    </location>
</feature>
<feature type="compositionally biased region" description="Basic and acidic residues" evidence="1">
    <location>
        <begin position="2066"/>
        <end position="2120"/>
    </location>
</feature>
<feature type="region of interest" description="Disordered" evidence="1">
    <location>
        <begin position="4177"/>
        <end position="4218"/>
    </location>
</feature>
<feature type="compositionally biased region" description="Low complexity" evidence="1">
    <location>
        <begin position="6644"/>
        <end position="6661"/>
    </location>
</feature>
<feature type="compositionally biased region" description="Basic and acidic residues" evidence="1">
    <location>
        <begin position="1993"/>
        <end position="2015"/>
    </location>
</feature>
<feature type="region of interest" description="Disordered" evidence="1">
    <location>
        <begin position="3380"/>
        <end position="3455"/>
    </location>
</feature>
<feature type="region of interest" description="Disordered" evidence="1">
    <location>
        <begin position="4905"/>
        <end position="4958"/>
    </location>
</feature>
<feature type="compositionally biased region" description="Low complexity" evidence="1">
    <location>
        <begin position="1969"/>
        <end position="1980"/>
    </location>
</feature>
<feature type="region of interest" description="Disordered" evidence="1">
    <location>
        <begin position="2312"/>
        <end position="2367"/>
    </location>
</feature>
<feature type="region of interest" description="Disordered" evidence="1">
    <location>
        <begin position="3624"/>
        <end position="3649"/>
    </location>
</feature>
<feature type="region of interest" description="Disordered" evidence="1">
    <location>
        <begin position="518"/>
        <end position="550"/>
    </location>
</feature>
<feature type="region of interest" description="Disordered" evidence="1">
    <location>
        <begin position="5650"/>
        <end position="5681"/>
    </location>
</feature>
<feature type="compositionally biased region" description="Basic and acidic residues" evidence="1">
    <location>
        <begin position="6155"/>
        <end position="6207"/>
    </location>
</feature>
<feature type="region of interest" description="Disordered" evidence="1">
    <location>
        <begin position="194"/>
        <end position="245"/>
    </location>
</feature>
<feature type="compositionally biased region" description="Basic and acidic residues" evidence="1">
    <location>
        <begin position="1930"/>
        <end position="1956"/>
    </location>
</feature>
<feature type="compositionally biased region" description="Low complexity" evidence="1">
    <location>
        <begin position="6052"/>
        <end position="6064"/>
    </location>
</feature>